<protein>
    <submittedName>
        <fullName evidence="2">Uncharacterized protein</fullName>
    </submittedName>
</protein>
<evidence type="ECO:0000256" key="1">
    <source>
        <dbReference type="SAM" id="Phobius"/>
    </source>
</evidence>
<keyword evidence="1" id="KW-1133">Transmembrane helix</keyword>
<proteinExistence type="predicted"/>
<dbReference type="EMBL" id="ABVR01000040">
    <property type="protein sequence ID" value="EEG89884.1"/>
    <property type="molecule type" value="Genomic_DNA"/>
</dbReference>
<evidence type="ECO:0000313" key="3">
    <source>
        <dbReference type="Proteomes" id="UP000003793"/>
    </source>
</evidence>
<organism evidence="2 3">
    <name type="scientific">Coprococcus comes ATCC 27758</name>
    <dbReference type="NCBI Taxonomy" id="470146"/>
    <lineage>
        <taxon>Bacteria</taxon>
        <taxon>Bacillati</taxon>
        <taxon>Bacillota</taxon>
        <taxon>Clostridia</taxon>
        <taxon>Lachnospirales</taxon>
        <taxon>Lachnospiraceae</taxon>
        <taxon>Coprococcus</taxon>
    </lineage>
</organism>
<sequence length="85" mass="10090">MYSLQFFIYSNEVFKIISFSFQHDIFLSIYTFSAIVLFHILKSFIHILHFCESYTFSSSSFMQSSPCTFPPCSSLQIMLQFLNKW</sequence>
<reference evidence="2 3" key="2">
    <citation type="submission" date="2009-03" db="EMBL/GenBank/DDBJ databases">
        <title>Draft genome sequence of Coprococcus comes (ATCC 27758).</title>
        <authorList>
            <person name="Sudarsanam P."/>
            <person name="Ley R."/>
            <person name="Guruge J."/>
            <person name="Turnbaugh P.J."/>
            <person name="Mahowald M."/>
            <person name="Liep D."/>
            <person name="Gordon J."/>
        </authorList>
    </citation>
    <scope>NUCLEOTIDE SEQUENCE [LARGE SCALE GENOMIC DNA]</scope>
    <source>
        <strain evidence="2 3">ATCC 27758</strain>
    </source>
</reference>
<comment type="caution">
    <text evidence="2">The sequence shown here is derived from an EMBL/GenBank/DDBJ whole genome shotgun (WGS) entry which is preliminary data.</text>
</comment>
<feature type="transmembrane region" description="Helical" evidence="1">
    <location>
        <begin position="20"/>
        <end position="41"/>
    </location>
</feature>
<name>C0B9D2_9FIRM</name>
<reference evidence="2 3" key="1">
    <citation type="submission" date="2009-02" db="EMBL/GenBank/DDBJ databases">
        <authorList>
            <person name="Fulton L."/>
            <person name="Clifton S."/>
            <person name="Fulton B."/>
            <person name="Xu J."/>
            <person name="Minx P."/>
            <person name="Pepin K.H."/>
            <person name="Johnson M."/>
            <person name="Bhonagiri V."/>
            <person name="Nash W.E."/>
            <person name="Mardis E.R."/>
            <person name="Wilson R.K."/>
        </authorList>
    </citation>
    <scope>NUCLEOTIDE SEQUENCE [LARGE SCALE GENOMIC DNA]</scope>
    <source>
        <strain evidence="2 3">ATCC 27758</strain>
    </source>
</reference>
<accession>C0B9D2</accession>
<evidence type="ECO:0000313" key="2">
    <source>
        <dbReference type="EMBL" id="EEG89884.1"/>
    </source>
</evidence>
<dbReference type="Proteomes" id="UP000003793">
    <property type="component" value="Unassembled WGS sequence"/>
</dbReference>
<keyword evidence="1" id="KW-0812">Transmembrane</keyword>
<keyword evidence="1" id="KW-0472">Membrane</keyword>
<dbReference type="HOGENOM" id="CLU_2507007_0_0_9"/>
<dbReference type="AlphaFoldDB" id="C0B9D2"/>
<gene>
    <name evidence="2" type="ORF">COPCOM_01758</name>
</gene>